<dbReference type="SMART" id="SM00651">
    <property type="entry name" value="Sm"/>
    <property type="match status" value="1"/>
</dbReference>
<evidence type="ECO:0000256" key="3">
    <source>
        <dbReference type="ARBA" id="ARBA00041356"/>
    </source>
</evidence>
<dbReference type="AlphaFoldDB" id="A0A4Q1BI93"/>
<reference evidence="5 6" key="1">
    <citation type="submission" date="2016-06" db="EMBL/GenBank/DDBJ databases">
        <title>Evolution of pathogenesis and genome organization in the Tremellales.</title>
        <authorList>
            <person name="Cuomo C."/>
            <person name="Litvintseva A."/>
            <person name="Heitman J."/>
            <person name="Chen Y."/>
            <person name="Sun S."/>
            <person name="Springer D."/>
            <person name="Dromer F."/>
            <person name="Young S."/>
            <person name="Zeng Q."/>
            <person name="Chapman S."/>
            <person name="Gujja S."/>
            <person name="Saif S."/>
            <person name="Birren B."/>
        </authorList>
    </citation>
    <scope>NUCLEOTIDE SEQUENCE [LARGE SCALE GENOMIC DNA]</scope>
    <source>
        <strain evidence="5 6">ATCC 28783</strain>
    </source>
</reference>
<dbReference type="GO" id="GO:0071011">
    <property type="term" value="C:precatalytic spliceosome"/>
    <property type="evidence" value="ECO:0007669"/>
    <property type="project" value="TreeGrafter"/>
</dbReference>
<dbReference type="InterPro" id="IPR001163">
    <property type="entry name" value="Sm_dom_euk/arc"/>
</dbReference>
<dbReference type="GO" id="GO:0005687">
    <property type="term" value="C:U4 snRNP"/>
    <property type="evidence" value="ECO:0007669"/>
    <property type="project" value="TreeGrafter"/>
</dbReference>
<dbReference type="Gene3D" id="2.30.30.100">
    <property type="match status" value="1"/>
</dbReference>
<comment type="caution">
    <text evidence="5">The sequence shown here is derived from an EMBL/GenBank/DDBJ whole genome shotgun (WGS) entry which is preliminary data.</text>
</comment>
<evidence type="ECO:0000256" key="1">
    <source>
        <dbReference type="ARBA" id="ARBA00006850"/>
    </source>
</evidence>
<dbReference type="GO" id="GO:0000398">
    <property type="term" value="P:mRNA splicing, via spliceosome"/>
    <property type="evidence" value="ECO:0007669"/>
    <property type="project" value="TreeGrafter"/>
</dbReference>
<keyword evidence="6" id="KW-1185">Reference proteome</keyword>
<dbReference type="OrthoDB" id="2146at2759"/>
<dbReference type="EMBL" id="SDIL01000071">
    <property type="protein sequence ID" value="RXK37340.1"/>
    <property type="molecule type" value="Genomic_DNA"/>
</dbReference>
<dbReference type="GO" id="GO:0005682">
    <property type="term" value="C:U5 snRNP"/>
    <property type="evidence" value="ECO:0007669"/>
    <property type="project" value="TreeGrafter"/>
</dbReference>
<keyword evidence="2 5" id="KW-0687">Ribonucleoprotein</keyword>
<dbReference type="Proteomes" id="UP000289152">
    <property type="component" value="Unassembled WGS sequence"/>
</dbReference>
<accession>A0A4Q1BI93</accession>
<dbReference type="GO" id="GO:0005689">
    <property type="term" value="C:U12-type spliceosomal complex"/>
    <property type="evidence" value="ECO:0007669"/>
    <property type="project" value="TreeGrafter"/>
</dbReference>
<dbReference type="PANTHER" id="PTHR10553">
    <property type="entry name" value="SMALL NUCLEAR RIBONUCLEOPROTEIN"/>
    <property type="match status" value="1"/>
</dbReference>
<dbReference type="GO" id="GO:0003723">
    <property type="term" value="F:RNA binding"/>
    <property type="evidence" value="ECO:0007669"/>
    <property type="project" value="TreeGrafter"/>
</dbReference>
<sequence>MSRASQPELKKFMDRKLYLHLQGGRAVSGILRGYDMFLNLVVDNAFEELGGGKRQLIGTTVS</sequence>
<proteinExistence type="inferred from homology"/>
<dbReference type="GO" id="GO:0097526">
    <property type="term" value="C:spliceosomal tri-snRNP complex"/>
    <property type="evidence" value="ECO:0007669"/>
    <property type="project" value="TreeGrafter"/>
</dbReference>
<dbReference type="GO" id="GO:0005686">
    <property type="term" value="C:U2 snRNP"/>
    <property type="evidence" value="ECO:0007669"/>
    <property type="project" value="TreeGrafter"/>
</dbReference>
<comment type="similarity">
    <text evidence="1">Belongs to the snRNP Sm proteins family.</text>
</comment>
<gene>
    <name evidence="5" type="ORF">M231_05406</name>
</gene>
<dbReference type="GO" id="GO:0071004">
    <property type="term" value="C:U2-type prespliceosome"/>
    <property type="evidence" value="ECO:0007669"/>
    <property type="project" value="TreeGrafter"/>
</dbReference>
<dbReference type="VEuPathDB" id="FungiDB:TREMEDRAFT_67521"/>
<dbReference type="GO" id="GO:0005685">
    <property type="term" value="C:U1 snRNP"/>
    <property type="evidence" value="ECO:0007669"/>
    <property type="project" value="TreeGrafter"/>
</dbReference>
<evidence type="ECO:0000313" key="5">
    <source>
        <dbReference type="EMBL" id="RXK37340.1"/>
    </source>
</evidence>
<dbReference type="PANTHER" id="PTHR10553:SF2">
    <property type="entry name" value="SMALL NUCLEAR RIBONUCLEOPROTEIN G"/>
    <property type="match status" value="1"/>
</dbReference>
<dbReference type="SUPFAM" id="SSF50182">
    <property type="entry name" value="Sm-like ribonucleoproteins"/>
    <property type="match status" value="1"/>
</dbReference>
<evidence type="ECO:0000313" key="6">
    <source>
        <dbReference type="Proteomes" id="UP000289152"/>
    </source>
</evidence>
<protein>
    <recommendedName>
        <fullName evidence="3">Sm protein G</fullName>
    </recommendedName>
</protein>
<dbReference type="InParanoid" id="A0A4Q1BI93"/>
<dbReference type="Pfam" id="PF01423">
    <property type="entry name" value="LSM"/>
    <property type="match status" value="1"/>
</dbReference>
<evidence type="ECO:0000256" key="2">
    <source>
        <dbReference type="ARBA" id="ARBA00023274"/>
    </source>
</evidence>
<name>A0A4Q1BI93_TREME</name>
<dbReference type="InterPro" id="IPR010920">
    <property type="entry name" value="LSM_dom_sf"/>
</dbReference>
<dbReference type="STRING" id="5217.A0A4Q1BI93"/>
<dbReference type="InterPro" id="IPR044641">
    <property type="entry name" value="Lsm7/SmG-like"/>
</dbReference>
<organism evidence="5 6">
    <name type="scientific">Tremella mesenterica</name>
    <name type="common">Jelly fungus</name>
    <dbReference type="NCBI Taxonomy" id="5217"/>
    <lineage>
        <taxon>Eukaryota</taxon>
        <taxon>Fungi</taxon>
        <taxon>Dikarya</taxon>
        <taxon>Basidiomycota</taxon>
        <taxon>Agaricomycotina</taxon>
        <taxon>Tremellomycetes</taxon>
        <taxon>Tremellales</taxon>
        <taxon>Tremellaceae</taxon>
        <taxon>Tremella</taxon>
    </lineage>
</organism>
<dbReference type="GO" id="GO:0071013">
    <property type="term" value="C:catalytic step 2 spliceosome"/>
    <property type="evidence" value="ECO:0007669"/>
    <property type="project" value="TreeGrafter"/>
</dbReference>
<dbReference type="GO" id="GO:0034719">
    <property type="term" value="C:SMN-Sm protein complex"/>
    <property type="evidence" value="ECO:0007669"/>
    <property type="project" value="TreeGrafter"/>
</dbReference>
<evidence type="ECO:0000259" key="4">
    <source>
        <dbReference type="SMART" id="SM00651"/>
    </source>
</evidence>
<dbReference type="FunCoup" id="A0A4Q1BI93">
    <property type="interactions" value="517"/>
</dbReference>
<feature type="domain" description="Sm" evidence="4">
    <location>
        <begin position="7"/>
        <end position="62"/>
    </location>
</feature>